<feature type="region of interest" description="Disordered" evidence="1">
    <location>
        <begin position="59"/>
        <end position="81"/>
    </location>
</feature>
<organism evidence="2 3">
    <name type="scientific">Agromyces tropicus</name>
    <dbReference type="NCBI Taxonomy" id="555371"/>
    <lineage>
        <taxon>Bacteria</taxon>
        <taxon>Bacillati</taxon>
        <taxon>Actinomycetota</taxon>
        <taxon>Actinomycetes</taxon>
        <taxon>Micrococcales</taxon>
        <taxon>Microbacteriaceae</taxon>
        <taxon>Agromyces</taxon>
    </lineage>
</organism>
<dbReference type="Proteomes" id="UP001501196">
    <property type="component" value="Unassembled WGS sequence"/>
</dbReference>
<name>A0ABN2UUA2_9MICO</name>
<sequence>MVGPGREPSEVDPGVLDAVRAMQRRAFEIAVSWRAGASQKPDPPALDRLAEIAARTLVSSTGPHPTADGSPRSAILNFSVQ</sequence>
<keyword evidence="3" id="KW-1185">Reference proteome</keyword>
<evidence type="ECO:0000256" key="1">
    <source>
        <dbReference type="SAM" id="MobiDB-lite"/>
    </source>
</evidence>
<comment type="caution">
    <text evidence="2">The sequence shown here is derived from an EMBL/GenBank/DDBJ whole genome shotgun (WGS) entry which is preliminary data.</text>
</comment>
<proteinExistence type="predicted"/>
<evidence type="ECO:0000313" key="3">
    <source>
        <dbReference type="Proteomes" id="UP001501196"/>
    </source>
</evidence>
<evidence type="ECO:0000313" key="2">
    <source>
        <dbReference type="EMBL" id="GAA2043168.1"/>
    </source>
</evidence>
<accession>A0ABN2UUA2</accession>
<gene>
    <name evidence="2" type="ORF">GCM10009819_32220</name>
</gene>
<reference evidence="2 3" key="1">
    <citation type="journal article" date="2019" name="Int. J. Syst. Evol. Microbiol.">
        <title>The Global Catalogue of Microorganisms (GCM) 10K type strain sequencing project: providing services to taxonomists for standard genome sequencing and annotation.</title>
        <authorList>
            <consortium name="The Broad Institute Genomics Platform"/>
            <consortium name="The Broad Institute Genome Sequencing Center for Infectious Disease"/>
            <person name="Wu L."/>
            <person name="Ma J."/>
        </authorList>
    </citation>
    <scope>NUCLEOTIDE SEQUENCE [LARGE SCALE GENOMIC DNA]</scope>
    <source>
        <strain evidence="2 3">JCM 15672</strain>
    </source>
</reference>
<dbReference type="EMBL" id="BAAAPW010000005">
    <property type="protein sequence ID" value="GAA2043168.1"/>
    <property type="molecule type" value="Genomic_DNA"/>
</dbReference>
<protein>
    <submittedName>
        <fullName evidence="2">Uncharacterized protein</fullName>
    </submittedName>
</protein>